<reference evidence="2 3" key="1">
    <citation type="submission" date="2016-04" db="EMBL/GenBank/DDBJ databases">
        <title>A degradative enzymes factory behind the ericoid mycorrhizal symbiosis.</title>
        <authorList>
            <consortium name="DOE Joint Genome Institute"/>
            <person name="Martino E."/>
            <person name="Morin E."/>
            <person name="Grelet G."/>
            <person name="Kuo A."/>
            <person name="Kohler A."/>
            <person name="Daghino S."/>
            <person name="Barry K."/>
            <person name="Choi C."/>
            <person name="Cichocki N."/>
            <person name="Clum A."/>
            <person name="Copeland A."/>
            <person name="Hainaut M."/>
            <person name="Haridas S."/>
            <person name="Labutti K."/>
            <person name="Lindquist E."/>
            <person name="Lipzen A."/>
            <person name="Khouja H.-R."/>
            <person name="Murat C."/>
            <person name="Ohm R."/>
            <person name="Olson A."/>
            <person name="Spatafora J."/>
            <person name="Veneault-Fourrey C."/>
            <person name="Henrissat B."/>
            <person name="Grigoriev I."/>
            <person name="Martin F."/>
            <person name="Perotto S."/>
        </authorList>
    </citation>
    <scope>NUCLEOTIDE SEQUENCE [LARGE SCALE GENOMIC DNA]</scope>
    <source>
        <strain evidence="2 3">E</strain>
    </source>
</reference>
<feature type="transmembrane region" description="Helical" evidence="1">
    <location>
        <begin position="12"/>
        <end position="32"/>
    </location>
</feature>
<accession>A0A2J6T4V6</accession>
<keyword evidence="1" id="KW-0472">Membrane</keyword>
<dbReference type="InParanoid" id="A0A2J6T4V6"/>
<name>A0A2J6T4V6_9HELO</name>
<evidence type="ECO:0000313" key="3">
    <source>
        <dbReference type="Proteomes" id="UP000235371"/>
    </source>
</evidence>
<keyword evidence="3" id="KW-1185">Reference proteome</keyword>
<keyword evidence="1" id="KW-1133">Transmembrane helix</keyword>
<dbReference type="RefSeq" id="XP_024734956.1">
    <property type="nucleotide sequence ID" value="XM_024883356.1"/>
</dbReference>
<dbReference type="AlphaFoldDB" id="A0A2J6T4V6"/>
<gene>
    <name evidence="2" type="ORF">K444DRAFT_631406</name>
</gene>
<keyword evidence="1" id="KW-0812">Transmembrane</keyword>
<dbReference type="EMBL" id="KZ613837">
    <property type="protein sequence ID" value="PMD58052.1"/>
    <property type="molecule type" value="Genomic_DNA"/>
</dbReference>
<protein>
    <submittedName>
        <fullName evidence="2">Uncharacterized protein</fullName>
    </submittedName>
</protein>
<evidence type="ECO:0000313" key="2">
    <source>
        <dbReference type="EMBL" id="PMD58052.1"/>
    </source>
</evidence>
<evidence type="ECO:0000256" key="1">
    <source>
        <dbReference type="SAM" id="Phobius"/>
    </source>
</evidence>
<organism evidence="2 3">
    <name type="scientific">Hyaloscypha bicolor E</name>
    <dbReference type="NCBI Taxonomy" id="1095630"/>
    <lineage>
        <taxon>Eukaryota</taxon>
        <taxon>Fungi</taxon>
        <taxon>Dikarya</taxon>
        <taxon>Ascomycota</taxon>
        <taxon>Pezizomycotina</taxon>
        <taxon>Leotiomycetes</taxon>
        <taxon>Helotiales</taxon>
        <taxon>Hyaloscyphaceae</taxon>
        <taxon>Hyaloscypha</taxon>
        <taxon>Hyaloscypha bicolor</taxon>
    </lineage>
</organism>
<dbReference type="GeneID" id="36591433"/>
<sequence>MGRTSNSCAMTNWRAMIAFAGADFVAVIAWCLDAPALRYRDLTAITCCRNNSAGGTANASWAVLMERVLAQEKPNVASRLCQGQTSQREEQKETAFGEISLNMSKMKGYRPTSHHLARILYELDLIKRSLQTVPRPVP</sequence>
<dbReference type="Proteomes" id="UP000235371">
    <property type="component" value="Unassembled WGS sequence"/>
</dbReference>
<proteinExistence type="predicted"/>